<dbReference type="AlphaFoldDB" id="A0A4U1BN82"/>
<dbReference type="OrthoDB" id="5589884at2"/>
<dbReference type="RefSeq" id="WP_136863671.1">
    <property type="nucleotide sequence ID" value="NZ_SWCJ01000008.1"/>
</dbReference>
<accession>A0A4U1BN82</accession>
<dbReference type="Gene3D" id="2.40.128.590">
    <property type="entry name" value="CpcT/CpeT domain"/>
    <property type="match status" value="1"/>
</dbReference>
<keyword evidence="2" id="KW-0456">Lyase</keyword>
<dbReference type="Proteomes" id="UP000305675">
    <property type="component" value="Unassembled WGS sequence"/>
</dbReference>
<proteinExistence type="inferred from homology"/>
<dbReference type="InterPro" id="IPR038672">
    <property type="entry name" value="CpcT/CpeT_sf"/>
</dbReference>
<dbReference type="EMBL" id="SWCJ01000008">
    <property type="protein sequence ID" value="TKB54536.1"/>
    <property type="molecule type" value="Genomic_DNA"/>
</dbReference>
<gene>
    <name evidence="4" type="ORF">FCL42_12040</name>
</gene>
<dbReference type="InterPro" id="IPR010404">
    <property type="entry name" value="CpcT/CpeT"/>
</dbReference>
<organism evidence="4 5">
    <name type="scientific">Ferrimonas aestuarii</name>
    <dbReference type="NCBI Taxonomy" id="2569539"/>
    <lineage>
        <taxon>Bacteria</taxon>
        <taxon>Pseudomonadati</taxon>
        <taxon>Pseudomonadota</taxon>
        <taxon>Gammaproteobacteria</taxon>
        <taxon>Alteromonadales</taxon>
        <taxon>Ferrimonadaceae</taxon>
        <taxon>Ferrimonas</taxon>
    </lineage>
</organism>
<evidence type="ECO:0008006" key="6">
    <source>
        <dbReference type="Google" id="ProtNLM"/>
    </source>
</evidence>
<protein>
    <recommendedName>
        <fullName evidence="6">CpeT/CpcT family</fullName>
    </recommendedName>
</protein>
<comment type="similarity">
    <text evidence="1">Belongs to the CpcT/CpeT biliprotein lyase family.</text>
</comment>
<dbReference type="HAMAP" id="MF_01460">
    <property type="entry name" value="Chrphore_lyase_CpxT"/>
    <property type="match status" value="1"/>
</dbReference>
<dbReference type="GO" id="GO:0016829">
    <property type="term" value="F:lyase activity"/>
    <property type="evidence" value="ECO:0007669"/>
    <property type="project" value="UniProtKB-KW"/>
</dbReference>
<dbReference type="Pfam" id="PF06206">
    <property type="entry name" value="CpeT"/>
    <property type="match status" value="1"/>
</dbReference>
<evidence type="ECO:0000313" key="5">
    <source>
        <dbReference type="Proteomes" id="UP000305675"/>
    </source>
</evidence>
<reference evidence="4 5" key="1">
    <citation type="submission" date="2019-04" db="EMBL/GenBank/DDBJ databases">
        <authorList>
            <person name="Hwang J.C."/>
        </authorList>
    </citation>
    <scope>NUCLEOTIDE SEQUENCE [LARGE SCALE GENOMIC DNA]</scope>
    <source>
        <strain evidence="4 5">IMCC35002</strain>
    </source>
</reference>
<dbReference type="PANTHER" id="PTHR35137:SF1">
    <property type="entry name" value="CHROMOPHORE LYASE CRL, CHLOROPLASTIC"/>
    <property type="match status" value="1"/>
</dbReference>
<evidence type="ECO:0000256" key="3">
    <source>
        <dbReference type="SAM" id="SignalP"/>
    </source>
</evidence>
<name>A0A4U1BN82_9GAMM</name>
<feature type="signal peptide" evidence="3">
    <location>
        <begin position="1"/>
        <end position="21"/>
    </location>
</feature>
<dbReference type="PANTHER" id="PTHR35137">
    <property type="entry name" value="CHROMOPHORE LYASE CRL, CHLOROPLASTIC"/>
    <property type="match status" value="1"/>
</dbReference>
<keyword evidence="3" id="KW-0732">Signal</keyword>
<keyword evidence="5" id="KW-1185">Reference proteome</keyword>
<feature type="chain" id="PRO_5020476948" description="CpeT/CpcT family" evidence="3">
    <location>
        <begin position="22"/>
        <end position="204"/>
    </location>
</feature>
<dbReference type="CDD" id="cd16338">
    <property type="entry name" value="CpcT"/>
    <property type="match status" value="1"/>
</dbReference>
<comment type="caution">
    <text evidence="4">The sequence shown here is derived from an EMBL/GenBank/DDBJ whole genome shotgun (WGS) entry which is preliminary data.</text>
</comment>
<sequence length="204" mass="23371">MMKRQWLALAVAMTLPTQLHAQNMDTLYQWMQGSFSSEAQSNDDDYYKNVVLHMSPIWADRTDGKWLYVEQALFERQDKPYRQRLYRLTEDGEGGIISAVYTIDSASHYIGGWQQPELLKKLTFEQVQPKVGCALTLHWNGEKQGFEGATDGDACKSQLRGASYATSQTTVTKDTLISWDRGFDDKGDRKWGAEFGGYRFDKQN</sequence>
<evidence type="ECO:0000313" key="4">
    <source>
        <dbReference type="EMBL" id="TKB54536.1"/>
    </source>
</evidence>
<evidence type="ECO:0000256" key="2">
    <source>
        <dbReference type="ARBA" id="ARBA00023239"/>
    </source>
</evidence>
<evidence type="ECO:0000256" key="1">
    <source>
        <dbReference type="ARBA" id="ARBA00008206"/>
    </source>
</evidence>